<keyword evidence="7" id="KW-0732">Signal</keyword>
<evidence type="ECO:0000256" key="7">
    <source>
        <dbReference type="SAM" id="SignalP"/>
    </source>
</evidence>
<evidence type="ECO:0000313" key="10">
    <source>
        <dbReference type="Proteomes" id="UP001597475"/>
    </source>
</evidence>
<keyword evidence="4 5" id="KW-0720">Serine protease</keyword>
<reference evidence="10" key="1">
    <citation type="journal article" date="2019" name="Int. J. Syst. Evol. Microbiol.">
        <title>The Global Catalogue of Microorganisms (GCM) 10K type strain sequencing project: providing services to taxonomists for standard genome sequencing and annotation.</title>
        <authorList>
            <consortium name="The Broad Institute Genomics Platform"/>
            <consortium name="The Broad Institute Genome Sequencing Center for Infectious Disease"/>
            <person name="Wu L."/>
            <person name="Ma J."/>
        </authorList>
    </citation>
    <scope>NUCLEOTIDE SEQUENCE [LARGE SCALE GENOMIC DNA]</scope>
    <source>
        <strain evidence="10">KCTC 33842</strain>
    </source>
</reference>
<feature type="signal peptide" evidence="7">
    <location>
        <begin position="1"/>
        <end position="18"/>
    </location>
</feature>
<evidence type="ECO:0000313" key="9">
    <source>
        <dbReference type="EMBL" id="MFD2607865.1"/>
    </source>
</evidence>
<dbReference type="Proteomes" id="UP001597475">
    <property type="component" value="Unassembled WGS sequence"/>
</dbReference>
<proteinExistence type="inferred from homology"/>
<comment type="similarity">
    <text evidence="1 5 6">Belongs to the peptidase S8 family.</text>
</comment>
<comment type="caution">
    <text evidence="9">The sequence shown here is derived from an EMBL/GenBank/DDBJ whole genome shotgun (WGS) entry which is preliminary data.</text>
</comment>
<evidence type="ECO:0000259" key="8">
    <source>
        <dbReference type="Pfam" id="PF00082"/>
    </source>
</evidence>
<sequence length="445" mass="43939">MNLRLLWPLLSLSLLLTACPGGPGTPEAESGVCAQTLMTPEAADPTFGPLDLAAVAGVQPNWSAAHVPGQVLVLGGAGRLSAQGTTALSGVRTQAVVPGVTLAFTPAGESDRAFAARLDAAGVRAQPNFVYRTLAAPNDPGFPGNAGITVNGQNMTQHYLPRIRAAQAWDFLAGCGKTPKAALTAVLDSGVDSTHRDLAGRLLTPRAVNGTSPTDATGHGTASVGLIGAATDNGVGVAGVTWTGQNVLSIRVLDEDGGTTADVTAGLALAVRSGAKVINMSLGGPGNPNDAALTAALTTAAKQAVLVAAAGNTPDEGVYFPASHPDVIAVGALGAGSGLACYSARASVTVPRKLDLVAPGGAGYGACLGATRAQDMLVLAPGGGYVQVAGTSEAAPLVSGVAALMRGANPGLSAQEARARLVGSAQPIGGLPVLNAEAAVRAATR</sequence>
<dbReference type="RefSeq" id="WP_386841902.1">
    <property type="nucleotide sequence ID" value="NZ_JBHUMK010000004.1"/>
</dbReference>
<feature type="active site" description="Charge relay system" evidence="5">
    <location>
        <position position="219"/>
    </location>
</feature>
<name>A0ABW5P027_9DEIO</name>
<feature type="chain" id="PRO_5046952185" evidence="7">
    <location>
        <begin position="19"/>
        <end position="445"/>
    </location>
</feature>
<dbReference type="InterPro" id="IPR000209">
    <property type="entry name" value="Peptidase_S8/S53_dom"/>
</dbReference>
<keyword evidence="2 5" id="KW-0645">Protease</keyword>
<dbReference type="SUPFAM" id="SSF52743">
    <property type="entry name" value="Subtilisin-like"/>
    <property type="match status" value="1"/>
</dbReference>
<organism evidence="9 10">
    <name type="scientific">Deinococcus taklimakanensis</name>
    <dbReference type="NCBI Taxonomy" id="536443"/>
    <lineage>
        <taxon>Bacteria</taxon>
        <taxon>Thermotogati</taxon>
        <taxon>Deinococcota</taxon>
        <taxon>Deinococci</taxon>
        <taxon>Deinococcales</taxon>
        <taxon>Deinococcaceae</taxon>
        <taxon>Deinococcus</taxon>
    </lineage>
</organism>
<dbReference type="InterPro" id="IPR015500">
    <property type="entry name" value="Peptidase_S8_subtilisin-rel"/>
</dbReference>
<dbReference type="EMBL" id="JBHUMK010000004">
    <property type="protein sequence ID" value="MFD2607865.1"/>
    <property type="molecule type" value="Genomic_DNA"/>
</dbReference>
<dbReference type="PROSITE" id="PS00136">
    <property type="entry name" value="SUBTILASE_ASP"/>
    <property type="match status" value="1"/>
</dbReference>
<feature type="active site" description="Charge relay system" evidence="5">
    <location>
        <position position="188"/>
    </location>
</feature>
<dbReference type="InterPro" id="IPR050131">
    <property type="entry name" value="Peptidase_S8_subtilisin-like"/>
</dbReference>
<protein>
    <submittedName>
        <fullName evidence="9">S8 family serine peptidase</fullName>
    </submittedName>
</protein>
<evidence type="ECO:0000256" key="3">
    <source>
        <dbReference type="ARBA" id="ARBA00022801"/>
    </source>
</evidence>
<dbReference type="InterPro" id="IPR023828">
    <property type="entry name" value="Peptidase_S8_Ser-AS"/>
</dbReference>
<evidence type="ECO:0000256" key="4">
    <source>
        <dbReference type="ARBA" id="ARBA00022825"/>
    </source>
</evidence>
<dbReference type="Pfam" id="PF00082">
    <property type="entry name" value="Peptidase_S8"/>
    <property type="match status" value="1"/>
</dbReference>
<evidence type="ECO:0000256" key="6">
    <source>
        <dbReference type="RuleBase" id="RU003355"/>
    </source>
</evidence>
<feature type="domain" description="Peptidase S8/S53" evidence="8">
    <location>
        <begin position="184"/>
        <end position="426"/>
    </location>
</feature>
<dbReference type="InterPro" id="IPR023827">
    <property type="entry name" value="Peptidase_S8_Asp-AS"/>
</dbReference>
<keyword evidence="3 5" id="KW-0378">Hydrolase</keyword>
<dbReference type="Gene3D" id="3.40.50.200">
    <property type="entry name" value="Peptidase S8/S53 domain"/>
    <property type="match status" value="1"/>
</dbReference>
<dbReference type="PROSITE" id="PS00138">
    <property type="entry name" value="SUBTILASE_SER"/>
    <property type="match status" value="1"/>
</dbReference>
<feature type="active site" description="Charge relay system" evidence="5">
    <location>
        <position position="392"/>
    </location>
</feature>
<dbReference type="PROSITE" id="PS51257">
    <property type="entry name" value="PROKAR_LIPOPROTEIN"/>
    <property type="match status" value="1"/>
</dbReference>
<keyword evidence="10" id="KW-1185">Reference proteome</keyword>
<dbReference type="PRINTS" id="PR00723">
    <property type="entry name" value="SUBTILISIN"/>
</dbReference>
<gene>
    <name evidence="9" type="ORF">ACFSR9_00215</name>
</gene>
<evidence type="ECO:0000256" key="5">
    <source>
        <dbReference type="PROSITE-ProRule" id="PRU01240"/>
    </source>
</evidence>
<evidence type="ECO:0000256" key="2">
    <source>
        <dbReference type="ARBA" id="ARBA00022670"/>
    </source>
</evidence>
<evidence type="ECO:0000256" key="1">
    <source>
        <dbReference type="ARBA" id="ARBA00011073"/>
    </source>
</evidence>
<dbReference type="PROSITE" id="PS51892">
    <property type="entry name" value="SUBTILASE"/>
    <property type="match status" value="1"/>
</dbReference>
<accession>A0ABW5P027</accession>
<dbReference type="InterPro" id="IPR036852">
    <property type="entry name" value="Peptidase_S8/S53_dom_sf"/>
</dbReference>
<dbReference type="PANTHER" id="PTHR43806">
    <property type="entry name" value="PEPTIDASE S8"/>
    <property type="match status" value="1"/>
</dbReference>
<dbReference type="PANTHER" id="PTHR43806:SF11">
    <property type="entry name" value="CEREVISIN-RELATED"/>
    <property type="match status" value="1"/>
</dbReference>